<dbReference type="Gene3D" id="3.30.70.1070">
    <property type="entry name" value="Sporulation related repeat"/>
    <property type="match status" value="1"/>
</dbReference>
<gene>
    <name evidence="3" type="ORF">MESMUL_05690</name>
</gene>
<reference evidence="3 4" key="1">
    <citation type="journal article" date="2018" name="Int. J. Syst. Evol. Microbiol.">
        <title>Mesosutterella multiformis gen. nov., sp. nov., a member of the family Sutterellaceae and Sutterella megalosphaeroides sp. nov., isolated from human faeces.</title>
        <authorList>
            <person name="Sakamoto M."/>
            <person name="Ikeyama N."/>
            <person name="Kunihiro T."/>
            <person name="Iino T."/>
            <person name="Yuki M."/>
            <person name="Ohkuma M."/>
        </authorList>
    </citation>
    <scope>NUCLEOTIDE SEQUENCE [LARGE SCALE GENOMIC DNA]</scope>
    <source>
        <strain evidence="3 4">4NBBH2</strain>
    </source>
</reference>
<dbReference type="SUPFAM" id="SSF110997">
    <property type="entry name" value="Sporulation related repeat"/>
    <property type="match status" value="1"/>
</dbReference>
<evidence type="ECO:0000259" key="2">
    <source>
        <dbReference type="PROSITE" id="PS51724"/>
    </source>
</evidence>
<feature type="compositionally biased region" description="Low complexity" evidence="1">
    <location>
        <begin position="67"/>
        <end position="94"/>
    </location>
</feature>
<keyword evidence="3" id="KW-0131">Cell cycle</keyword>
<dbReference type="InterPro" id="IPR007730">
    <property type="entry name" value="SPOR-like_dom"/>
</dbReference>
<proteinExistence type="predicted"/>
<protein>
    <submittedName>
        <fullName evidence="3">Cell division protein</fullName>
    </submittedName>
</protein>
<dbReference type="EMBL" id="BGZJ01000001">
    <property type="protein sequence ID" value="GBO93215.1"/>
    <property type="molecule type" value="Genomic_DNA"/>
</dbReference>
<dbReference type="PANTHER" id="PTHR38687:SF1">
    <property type="entry name" value="CELL DIVISION PROTEIN DEDD"/>
    <property type="match status" value="1"/>
</dbReference>
<dbReference type="GO" id="GO:0030428">
    <property type="term" value="C:cell septum"/>
    <property type="evidence" value="ECO:0007669"/>
    <property type="project" value="TreeGrafter"/>
</dbReference>
<dbReference type="InterPro" id="IPR052521">
    <property type="entry name" value="Cell_div_SPOR-domain"/>
</dbReference>
<keyword evidence="3" id="KW-0132">Cell division</keyword>
<feature type="region of interest" description="Disordered" evidence="1">
    <location>
        <begin position="45"/>
        <end position="97"/>
    </location>
</feature>
<dbReference type="PANTHER" id="PTHR38687">
    <property type="entry name" value="CELL DIVISION PROTEIN DEDD-RELATED"/>
    <property type="match status" value="1"/>
</dbReference>
<evidence type="ECO:0000256" key="1">
    <source>
        <dbReference type="SAM" id="MobiDB-lite"/>
    </source>
</evidence>
<dbReference type="GO" id="GO:0042834">
    <property type="term" value="F:peptidoglycan binding"/>
    <property type="evidence" value="ECO:0007669"/>
    <property type="project" value="InterPro"/>
</dbReference>
<dbReference type="RefSeq" id="WP_116269636.1">
    <property type="nucleotide sequence ID" value="NZ_BGZJ01000001.1"/>
</dbReference>
<dbReference type="InterPro" id="IPR036680">
    <property type="entry name" value="SPOR-like_sf"/>
</dbReference>
<feature type="domain" description="SPOR" evidence="2">
    <location>
        <begin position="112"/>
        <end position="186"/>
    </location>
</feature>
<sequence length="186" mass="19442">MKQFLTGFLCGAVVALLVAAGGALFVTESPVPFMSKVQSSSTEYVQDALKGRSSDPNEKLYAPGTTPKPASAQASSPAASAKAPAPSRPAQDDQAADKQLADNNAAAPTTVQPQTPDFFVLVGAYKTPDEAETIRAKIAFSGLDSSVSHGNDGRYRVRIGPFHSEGDARKAQSTLRANDIPGQIIH</sequence>
<dbReference type="GO" id="GO:0032153">
    <property type="term" value="C:cell division site"/>
    <property type="evidence" value="ECO:0007669"/>
    <property type="project" value="TreeGrafter"/>
</dbReference>
<accession>A0A401LKJ7</accession>
<organism evidence="3 4">
    <name type="scientific">Mesosutterella multiformis</name>
    <dbReference type="NCBI Taxonomy" id="2259133"/>
    <lineage>
        <taxon>Bacteria</taxon>
        <taxon>Pseudomonadati</taxon>
        <taxon>Pseudomonadota</taxon>
        <taxon>Betaproteobacteria</taxon>
        <taxon>Burkholderiales</taxon>
        <taxon>Sutterellaceae</taxon>
        <taxon>Mesosutterella</taxon>
    </lineage>
</organism>
<dbReference type="PROSITE" id="PS51724">
    <property type="entry name" value="SPOR"/>
    <property type="match status" value="1"/>
</dbReference>
<evidence type="ECO:0000313" key="4">
    <source>
        <dbReference type="Proteomes" id="UP000266091"/>
    </source>
</evidence>
<dbReference type="Proteomes" id="UP000266091">
    <property type="component" value="Unassembled WGS sequence"/>
</dbReference>
<dbReference type="OrthoDB" id="7063246at2"/>
<keyword evidence="4" id="KW-1185">Reference proteome</keyword>
<feature type="region of interest" description="Disordered" evidence="1">
    <location>
        <begin position="166"/>
        <end position="186"/>
    </location>
</feature>
<accession>A0A388SAH4</accession>
<dbReference type="Pfam" id="PF05036">
    <property type="entry name" value="SPOR"/>
    <property type="match status" value="1"/>
</dbReference>
<name>A0A388SAH4_9BURK</name>
<comment type="caution">
    <text evidence="3">The sequence shown here is derived from an EMBL/GenBank/DDBJ whole genome shotgun (WGS) entry which is preliminary data.</text>
</comment>
<feature type="compositionally biased region" description="Basic and acidic residues" evidence="1">
    <location>
        <begin position="49"/>
        <end position="58"/>
    </location>
</feature>
<evidence type="ECO:0000313" key="3">
    <source>
        <dbReference type="EMBL" id="GBO93215.1"/>
    </source>
</evidence>
<dbReference type="GO" id="GO:0032506">
    <property type="term" value="P:cytokinetic process"/>
    <property type="evidence" value="ECO:0007669"/>
    <property type="project" value="TreeGrafter"/>
</dbReference>
<dbReference type="AlphaFoldDB" id="A0A388SAH4"/>